<dbReference type="SUPFAM" id="SSF63380">
    <property type="entry name" value="Riboflavin synthase domain-like"/>
    <property type="match status" value="1"/>
</dbReference>
<dbReference type="PROSITE" id="PS51384">
    <property type="entry name" value="FAD_FR"/>
    <property type="match status" value="1"/>
</dbReference>
<name>A0A2H0U1H2_9BACT</name>
<dbReference type="Pfam" id="PF00970">
    <property type="entry name" value="FAD_binding_6"/>
    <property type="match status" value="1"/>
</dbReference>
<dbReference type="EMBL" id="PFBU01000006">
    <property type="protein sequence ID" value="PIR78682.1"/>
    <property type="molecule type" value="Genomic_DNA"/>
</dbReference>
<evidence type="ECO:0000313" key="3">
    <source>
        <dbReference type="Proteomes" id="UP000230852"/>
    </source>
</evidence>
<comment type="caution">
    <text evidence="2">The sequence shown here is derived from an EMBL/GenBank/DDBJ whole genome shotgun (WGS) entry which is preliminary data.</text>
</comment>
<dbReference type="Gene3D" id="3.40.50.80">
    <property type="entry name" value="Nucleotide-binding domain of ferredoxin-NADP reductase (FNR) module"/>
    <property type="match status" value="1"/>
</dbReference>
<gene>
    <name evidence="2" type="ORF">COU28_00415</name>
</gene>
<feature type="domain" description="FAD-binding FR-type" evidence="1">
    <location>
        <begin position="3"/>
        <end position="98"/>
    </location>
</feature>
<organism evidence="2 3">
    <name type="scientific">Candidatus Magasanikbacteria bacterium CG10_big_fil_rev_8_21_14_0_10_36_16</name>
    <dbReference type="NCBI Taxonomy" id="1974645"/>
    <lineage>
        <taxon>Bacteria</taxon>
        <taxon>Candidatus Magasanikiibacteriota</taxon>
    </lineage>
</organism>
<dbReference type="InterPro" id="IPR050415">
    <property type="entry name" value="MRET"/>
</dbReference>
<dbReference type="InterPro" id="IPR001433">
    <property type="entry name" value="OxRdtase_FAD/NAD-bd"/>
</dbReference>
<dbReference type="AlphaFoldDB" id="A0A2H0U1H2"/>
<dbReference type="PANTHER" id="PTHR47354">
    <property type="entry name" value="NADH OXIDOREDUCTASE HCR"/>
    <property type="match status" value="1"/>
</dbReference>
<reference evidence="3" key="1">
    <citation type="submission" date="2017-09" db="EMBL/GenBank/DDBJ databases">
        <title>Depth-based differentiation of microbial function through sediment-hosted aquifers and enrichment of novel symbionts in the deep terrestrial subsurface.</title>
        <authorList>
            <person name="Probst A.J."/>
            <person name="Ladd B."/>
            <person name="Jarett J.K."/>
            <person name="Geller-Mcgrath D.E."/>
            <person name="Sieber C.M.K."/>
            <person name="Emerson J.B."/>
            <person name="Anantharaman K."/>
            <person name="Thomas B.C."/>
            <person name="Malmstrom R."/>
            <person name="Stieglmeier M."/>
            <person name="Klingl A."/>
            <person name="Woyke T."/>
            <person name="Ryan C.M."/>
            <person name="Banfield J.F."/>
        </authorList>
    </citation>
    <scope>NUCLEOTIDE SEQUENCE [LARGE SCALE GENOMIC DNA]</scope>
</reference>
<dbReference type="InterPro" id="IPR008333">
    <property type="entry name" value="Cbr1-like_FAD-bd_dom"/>
</dbReference>
<dbReference type="InterPro" id="IPR039261">
    <property type="entry name" value="FNR_nucleotide-bd"/>
</dbReference>
<accession>A0A2H0U1H2</accession>
<dbReference type="Gene3D" id="2.40.30.10">
    <property type="entry name" value="Translation factors"/>
    <property type="match status" value="1"/>
</dbReference>
<dbReference type="PRINTS" id="PR00371">
    <property type="entry name" value="FPNCR"/>
</dbReference>
<evidence type="ECO:0000313" key="2">
    <source>
        <dbReference type="EMBL" id="PIR78682.1"/>
    </source>
</evidence>
<dbReference type="SUPFAM" id="SSF52343">
    <property type="entry name" value="Ferredoxin reductase-like, C-terminal NADP-linked domain"/>
    <property type="match status" value="1"/>
</dbReference>
<sequence length="228" mass="26481">MEITRYKSNIIKKEYLNSDTILLQLEKPKNYDFKPGQFLQTIFPEGKRSYSIFSKPSDKTLNLCIKLFAGGLASEIFKRIEVGEKITISETMGHFIITEEDVERTYCATGSGLAPIVSMIKTALEDYGHQSRMYLIFGLRHEENIFYQEEIEKLAKKYDNFHFDITLSQPNENWQGMSGRITAHLPEKVLNKKNNHFYLCGSPEMVKDVRKLLIENGMEVKNIKFEIF</sequence>
<dbReference type="PRINTS" id="PR00410">
    <property type="entry name" value="PHEHYDRXLASE"/>
</dbReference>
<dbReference type="InterPro" id="IPR017938">
    <property type="entry name" value="Riboflavin_synthase-like_b-brl"/>
</dbReference>
<dbReference type="PANTHER" id="PTHR47354:SF5">
    <property type="entry name" value="PROTEIN RFBI"/>
    <property type="match status" value="1"/>
</dbReference>
<evidence type="ECO:0000259" key="1">
    <source>
        <dbReference type="PROSITE" id="PS51384"/>
    </source>
</evidence>
<dbReference type="GO" id="GO:0016491">
    <property type="term" value="F:oxidoreductase activity"/>
    <property type="evidence" value="ECO:0007669"/>
    <property type="project" value="InterPro"/>
</dbReference>
<dbReference type="Pfam" id="PF00175">
    <property type="entry name" value="NAD_binding_1"/>
    <property type="match status" value="1"/>
</dbReference>
<dbReference type="InterPro" id="IPR017927">
    <property type="entry name" value="FAD-bd_FR_type"/>
</dbReference>
<proteinExistence type="predicted"/>
<dbReference type="Proteomes" id="UP000230852">
    <property type="component" value="Unassembled WGS sequence"/>
</dbReference>
<dbReference type="InterPro" id="IPR001709">
    <property type="entry name" value="Flavoprot_Pyr_Nucl_cyt_Rdtase"/>
</dbReference>
<protein>
    <recommendedName>
        <fullName evidence="1">FAD-binding FR-type domain-containing protein</fullName>
    </recommendedName>
</protein>